<feature type="domain" description="YbaK/aminoacyl-tRNA synthetase-associated" evidence="1">
    <location>
        <begin position="37"/>
        <end position="159"/>
    </location>
</feature>
<dbReference type="InterPro" id="IPR007214">
    <property type="entry name" value="YbaK/aa-tRNA-synth-assoc-dom"/>
</dbReference>
<proteinExistence type="predicted"/>
<dbReference type="EMBL" id="JACXRZ010000024">
    <property type="protein sequence ID" value="MBD3146893.1"/>
    <property type="molecule type" value="Genomic_DNA"/>
</dbReference>
<evidence type="ECO:0000259" key="1">
    <source>
        <dbReference type="Pfam" id="PF04073"/>
    </source>
</evidence>
<protein>
    <submittedName>
        <fullName evidence="2">YbaK/EbsC family protein</fullName>
    </submittedName>
</protein>
<reference evidence="2 3" key="1">
    <citation type="submission" date="2020-09" db="EMBL/GenBank/DDBJ databases">
        <title>Actinomycete isolated from the Camponotus japonicus Mayr.</title>
        <authorList>
            <person name="Gong X."/>
        </authorList>
    </citation>
    <scope>NUCLEOTIDE SEQUENCE [LARGE SCALE GENOMIC DNA]</scope>
    <source>
        <strain evidence="2 3">2C-HV3</strain>
    </source>
</reference>
<dbReference type="Proteomes" id="UP000653231">
    <property type="component" value="Unassembled WGS sequence"/>
</dbReference>
<dbReference type="InterPro" id="IPR036754">
    <property type="entry name" value="YbaK/aa-tRNA-synt-asso_dom_sf"/>
</dbReference>
<evidence type="ECO:0000313" key="3">
    <source>
        <dbReference type="Proteomes" id="UP000653231"/>
    </source>
</evidence>
<dbReference type="Gene3D" id="3.90.960.10">
    <property type="entry name" value="YbaK/aminoacyl-tRNA synthetase-associated domain"/>
    <property type="match status" value="1"/>
</dbReference>
<name>A0ABR8LEK1_9ACTN</name>
<dbReference type="PANTHER" id="PTHR30411:SF1">
    <property type="entry name" value="CYTOPLASMIC PROTEIN"/>
    <property type="match status" value="1"/>
</dbReference>
<dbReference type="RefSeq" id="WP_191054151.1">
    <property type="nucleotide sequence ID" value="NZ_JACXRZ010000024.1"/>
</dbReference>
<dbReference type="SUPFAM" id="SSF55826">
    <property type="entry name" value="YbaK/ProRS associated domain"/>
    <property type="match status" value="1"/>
</dbReference>
<gene>
    <name evidence="2" type="ORF">IEQ31_27405</name>
</gene>
<accession>A0ABR8LEK1</accession>
<sequence length="171" mass="17925">MPLEWGPASDRPDLLADPVAKAVAGLDVKVEVAEIDPELSDTAAFCERYGVAMEDSVNCVVVAAKRGGGTRYAAVMVLATARADVNGIVRRHLDARKASFAPQAEAVELTGMEYGGITPIGLPEGWPVLVDENVTLRPFVVIGSGVRRSKLALSGEALVAATRGEVLALTI</sequence>
<dbReference type="CDD" id="cd04939">
    <property type="entry name" value="PA2301"/>
    <property type="match status" value="1"/>
</dbReference>
<evidence type="ECO:0000313" key="2">
    <source>
        <dbReference type="EMBL" id="MBD3146893.1"/>
    </source>
</evidence>
<organism evidence="2 3">
    <name type="scientific">Microbispora bryophytorum subsp. camponoti</name>
    <dbReference type="NCBI Taxonomy" id="1677852"/>
    <lineage>
        <taxon>Bacteria</taxon>
        <taxon>Bacillati</taxon>
        <taxon>Actinomycetota</taxon>
        <taxon>Actinomycetes</taxon>
        <taxon>Streptosporangiales</taxon>
        <taxon>Streptosporangiaceae</taxon>
        <taxon>Microbispora</taxon>
    </lineage>
</organism>
<dbReference type="Pfam" id="PF04073">
    <property type="entry name" value="tRNA_edit"/>
    <property type="match status" value="1"/>
</dbReference>
<comment type="caution">
    <text evidence="2">The sequence shown here is derived from an EMBL/GenBank/DDBJ whole genome shotgun (WGS) entry which is preliminary data.</text>
</comment>
<dbReference type="PANTHER" id="PTHR30411">
    <property type="entry name" value="CYTOPLASMIC PROTEIN"/>
    <property type="match status" value="1"/>
</dbReference>
<keyword evidence="3" id="KW-1185">Reference proteome</keyword>